<protein>
    <submittedName>
        <fullName evidence="2">Putative reverse transcriptase domain-containing protein</fullName>
    </submittedName>
</protein>
<name>A0A6L2JM02_TANCI</name>
<evidence type="ECO:0000313" key="2">
    <source>
        <dbReference type="EMBL" id="GEU38068.1"/>
    </source>
</evidence>
<dbReference type="AlphaFoldDB" id="A0A6L2JM02"/>
<dbReference type="InterPro" id="IPR043128">
    <property type="entry name" value="Rev_trsase/Diguanyl_cyclase"/>
</dbReference>
<keyword evidence="2" id="KW-0548">Nucleotidyltransferase</keyword>
<dbReference type="FunFam" id="3.30.70.270:FF:000020">
    <property type="entry name" value="Transposon Tf2-6 polyprotein-like Protein"/>
    <property type="match status" value="1"/>
</dbReference>
<sequence>MLLLQLKTVDILETDHCTRDVPYITQDLVQLDVESATREKGHYQSQCSKTNINTNRRTYLLRDKNAHQDLNVVTVKNWASPTTPTEIRQFLGLAGYYHRFIKYFSKIPKSLTVLTQKDKKFVWGEDQEMAFQILKQKLCKDPILALPEGNDDFFIYCDASTQGLGAILMQREKHVLNQKELNMRQRRWLELLVDYGCEIRYHPRKANVEADALSQKRIIKSRQVKPLHVSIKAAPFEALYGQKCRSPVCWAEVGDTQLTRPEITHETTEKIVQIRQHLQAARDRQRNYANIRGKPLELQAGDRVMLKISPHKAKSRDEIFFKEEGL</sequence>
<dbReference type="PANTHER" id="PTHR34072:SF52">
    <property type="entry name" value="RIBONUCLEASE H"/>
    <property type="match status" value="1"/>
</dbReference>
<dbReference type="PANTHER" id="PTHR34072">
    <property type="entry name" value="ENZYMATIC POLYPROTEIN-RELATED"/>
    <property type="match status" value="1"/>
</dbReference>
<reference evidence="2" key="1">
    <citation type="journal article" date="2019" name="Sci. Rep.">
        <title>Draft genome of Tanacetum cinerariifolium, the natural source of mosquito coil.</title>
        <authorList>
            <person name="Yamashiro T."/>
            <person name="Shiraishi A."/>
            <person name="Satake H."/>
            <person name="Nakayama K."/>
        </authorList>
    </citation>
    <scope>NUCLEOTIDE SEQUENCE</scope>
</reference>
<keyword evidence="2" id="KW-0808">Transferase</keyword>
<dbReference type="Gene3D" id="3.30.70.270">
    <property type="match status" value="1"/>
</dbReference>
<dbReference type="EMBL" id="BKCJ010001008">
    <property type="protein sequence ID" value="GEU38068.1"/>
    <property type="molecule type" value="Genomic_DNA"/>
</dbReference>
<dbReference type="GO" id="GO:0003964">
    <property type="term" value="F:RNA-directed DNA polymerase activity"/>
    <property type="evidence" value="ECO:0007669"/>
    <property type="project" value="UniProtKB-KW"/>
</dbReference>
<gene>
    <name evidence="2" type="ORF">Tci_010046</name>
</gene>
<dbReference type="Pfam" id="PF17919">
    <property type="entry name" value="RT_RNaseH_2"/>
    <property type="match status" value="1"/>
</dbReference>
<organism evidence="2">
    <name type="scientific">Tanacetum cinerariifolium</name>
    <name type="common">Dalmatian daisy</name>
    <name type="synonym">Chrysanthemum cinerariifolium</name>
    <dbReference type="NCBI Taxonomy" id="118510"/>
    <lineage>
        <taxon>Eukaryota</taxon>
        <taxon>Viridiplantae</taxon>
        <taxon>Streptophyta</taxon>
        <taxon>Embryophyta</taxon>
        <taxon>Tracheophyta</taxon>
        <taxon>Spermatophyta</taxon>
        <taxon>Magnoliopsida</taxon>
        <taxon>eudicotyledons</taxon>
        <taxon>Gunneridae</taxon>
        <taxon>Pentapetalae</taxon>
        <taxon>asterids</taxon>
        <taxon>campanulids</taxon>
        <taxon>Asterales</taxon>
        <taxon>Asteraceae</taxon>
        <taxon>Asteroideae</taxon>
        <taxon>Anthemideae</taxon>
        <taxon>Anthemidinae</taxon>
        <taxon>Tanacetum</taxon>
    </lineage>
</organism>
<proteinExistence type="predicted"/>
<evidence type="ECO:0000259" key="1">
    <source>
        <dbReference type="Pfam" id="PF17919"/>
    </source>
</evidence>
<dbReference type="InterPro" id="IPR041577">
    <property type="entry name" value="RT_RNaseH_2"/>
</dbReference>
<feature type="domain" description="Reverse transcriptase/retrotransposon-derived protein RNase H-like" evidence="1">
    <location>
        <begin position="123"/>
        <end position="173"/>
    </location>
</feature>
<comment type="caution">
    <text evidence="2">The sequence shown here is derived from an EMBL/GenBank/DDBJ whole genome shotgun (WGS) entry which is preliminary data.</text>
</comment>
<accession>A0A6L2JM02</accession>
<dbReference type="InterPro" id="IPR043502">
    <property type="entry name" value="DNA/RNA_pol_sf"/>
</dbReference>
<keyword evidence="2" id="KW-0695">RNA-directed DNA polymerase</keyword>
<dbReference type="SUPFAM" id="SSF56672">
    <property type="entry name" value="DNA/RNA polymerases"/>
    <property type="match status" value="1"/>
</dbReference>